<dbReference type="AlphaFoldDB" id="A0A699WVA3"/>
<evidence type="ECO:0000313" key="1">
    <source>
        <dbReference type="EMBL" id="GFD51692.1"/>
    </source>
</evidence>
<organism evidence="1">
    <name type="scientific">Tanacetum cinerariifolium</name>
    <name type="common">Dalmatian daisy</name>
    <name type="synonym">Chrysanthemum cinerariifolium</name>
    <dbReference type="NCBI Taxonomy" id="118510"/>
    <lineage>
        <taxon>Eukaryota</taxon>
        <taxon>Viridiplantae</taxon>
        <taxon>Streptophyta</taxon>
        <taxon>Embryophyta</taxon>
        <taxon>Tracheophyta</taxon>
        <taxon>Spermatophyta</taxon>
        <taxon>Magnoliopsida</taxon>
        <taxon>eudicotyledons</taxon>
        <taxon>Gunneridae</taxon>
        <taxon>Pentapetalae</taxon>
        <taxon>asterids</taxon>
        <taxon>campanulids</taxon>
        <taxon>Asterales</taxon>
        <taxon>Asteraceae</taxon>
        <taxon>Asteroideae</taxon>
        <taxon>Anthemideae</taxon>
        <taxon>Anthemidinae</taxon>
        <taxon>Tanacetum</taxon>
    </lineage>
</organism>
<protein>
    <submittedName>
        <fullName evidence="1">Uncharacterized protein</fullName>
    </submittedName>
</protein>
<feature type="non-terminal residue" evidence="1">
    <location>
        <position position="1"/>
    </location>
</feature>
<comment type="caution">
    <text evidence="1">The sequence shown here is derived from an EMBL/GenBank/DDBJ whole genome shotgun (WGS) entry which is preliminary data.</text>
</comment>
<gene>
    <name evidence="1" type="ORF">Tci_923661</name>
</gene>
<accession>A0A699WVA3</accession>
<dbReference type="EMBL" id="BKCJ011773117">
    <property type="protein sequence ID" value="GFD51692.1"/>
    <property type="molecule type" value="Genomic_DNA"/>
</dbReference>
<reference evidence="1" key="1">
    <citation type="journal article" date="2019" name="Sci. Rep.">
        <title>Draft genome of Tanacetum cinerariifolium, the natural source of mosquito coil.</title>
        <authorList>
            <person name="Yamashiro T."/>
            <person name="Shiraishi A."/>
            <person name="Satake H."/>
            <person name="Nakayama K."/>
        </authorList>
    </citation>
    <scope>NUCLEOTIDE SEQUENCE</scope>
</reference>
<proteinExistence type="predicted"/>
<sequence>ALQRLHNQEIDGKPHRAAPVAVAAKHPRVGLTRQVLHHKVGFAGAVHVRMFIVVARQRPNTILRQKLAFVEHAAQQRLEAAAPHETQQVAGALTRLLPARH</sequence>
<name>A0A699WVA3_TANCI</name>